<name>A0A9X2DRQ7_9BACI</name>
<dbReference type="EMBL" id="JAMBOL010000004">
    <property type="protein sequence ID" value="MCM3713953.1"/>
    <property type="molecule type" value="Genomic_DNA"/>
</dbReference>
<dbReference type="RefSeq" id="WP_251222753.1">
    <property type="nucleotide sequence ID" value="NZ_JAMBOL010000004.1"/>
</dbReference>
<dbReference type="InterPro" id="IPR003673">
    <property type="entry name" value="CoA-Trfase_fam_III"/>
</dbReference>
<protein>
    <submittedName>
        <fullName evidence="2">CoA transferase</fullName>
    </submittedName>
</protein>
<dbReference type="GO" id="GO:0008410">
    <property type="term" value="F:CoA-transferase activity"/>
    <property type="evidence" value="ECO:0007669"/>
    <property type="project" value="TreeGrafter"/>
</dbReference>
<dbReference type="InterPro" id="IPR050483">
    <property type="entry name" value="CoA-transferase_III_domain"/>
</dbReference>
<accession>A0A9X2DRQ7</accession>
<keyword evidence="1 2" id="KW-0808">Transferase</keyword>
<dbReference type="InterPro" id="IPR023606">
    <property type="entry name" value="CoA-Trfase_III_dom_1_sf"/>
</dbReference>
<comment type="caution">
    <text evidence="2">The sequence shown here is derived from an EMBL/GenBank/DDBJ whole genome shotgun (WGS) entry which is preliminary data.</text>
</comment>
<evidence type="ECO:0000313" key="2">
    <source>
        <dbReference type="EMBL" id="MCM3713953.1"/>
    </source>
</evidence>
<dbReference type="Gene3D" id="3.30.1540.10">
    <property type="entry name" value="formyl-coa transferase, domain 3"/>
    <property type="match status" value="1"/>
</dbReference>
<keyword evidence="3" id="KW-1185">Reference proteome</keyword>
<dbReference type="Proteomes" id="UP001139179">
    <property type="component" value="Unassembled WGS sequence"/>
</dbReference>
<sequence length="407" mass="44999">MANLTKESKRTGPLKSLKVIEIANVVAGPFAGSLLADYGADVIKIEMPGVGDPFRQFLPQKDGESLRWATMARNKRCVTLDLRNEKGKDLFLQLVKDADLVLENFRPGTIEKWGIGFDVMKAVNPKIVLARISGYGQDGPYREKAGFGTPATAYSGYTALQGYEDRAPVSPPVALADLMAGMFAVMGGVSSVLAIINGDQAKGQVVDVSLYEPLVRVLESQIADYSINETKPVREPMSTSVASPSYIHKTKDNKWVIIGASTQKTWERLTEVMEMPELLKDPRFITNPDRVKHNDQLVSIIDQWTAKLSMKELVNLLDDGGVPAGPVNEMDDIFSDPHFIARNSIKKVDHPIFGMLDIPNIFPKFSETHCEIRHLGQGVGAFNEEVYKGDLGLSDEEYNQLMKEKII</sequence>
<dbReference type="SUPFAM" id="SSF89796">
    <property type="entry name" value="CoA-transferase family III (CaiB/BaiF)"/>
    <property type="match status" value="1"/>
</dbReference>
<proteinExistence type="predicted"/>
<dbReference type="PANTHER" id="PTHR48207:SF3">
    <property type="entry name" value="SUCCINATE--HYDROXYMETHYLGLUTARATE COA-TRANSFERASE"/>
    <property type="match status" value="1"/>
</dbReference>
<reference evidence="2" key="1">
    <citation type="submission" date="2022-05" db="EMBL/GenBank/DDBJ databases">
        <title>Comparative Genomics of Spacecraft Associated Microbes.</title>
        <authorList>
            <person name="Tran M.T."/>
            <person name="Wright A."/>
            <person name="Seuylemezian A."/>
            <person name="Eisen J."/>
            <person name="Coil D."/>
        </authorList>
    </citation>
    <scope>NUCLEOTIDE SEQUENCE</scope>
    <source>
        <strain evidence="2">214.1.1</strain>
    </source>
</reference>
<gene>
    <name evidence="2" type="ORF">M3202_07630</name>
</gene>
<organism evidence="2 3">
    <name type="scientific">Halalkalibacter oceani</name>
    <dbReference type="NCBI Taxonomy" id="1653776"/>
    <lineage>
        <taxon>Bacteria</taxon>
        <taxon>Bacillati</taxon>
        <taxon>Bacillota</taxon>
        <taxon>Bacilli</taxon>
        <taxon>Bacillales</taxon>
        <taxon>Bacillaceae</taxon>
        <taxon>Halalkalibacter</taxon>
    </lineage>
</organism>
<dbReference type="Gene3D" id="3.40.50.10540">
    <property type="entry name" value="Crotonobetainyl-coa:carnitine coa-transferase, domain 1"/>
    <property type="match status" value="1"/>
</dbReference>
<dbReference type="Pfam" id="PF02515">
    <property type="entry name" value="CoA_transf_3"/>
    <property type="match status" value="1"/>
</dbReference>
<dbReference type="PANTHER" id="PTHR48207">
    <property type="entry name" value="SUCCINATE--HYDROXYMETHYLGLUTARATE COA-TRANSFERASE"/>
    <property type="match status" value="1"/>
</dbReference>
<evidence type="ECO:0000313" key="3">
    <source>
        <dbReference type="Proteomes" id="UP001139179"/>
    </source>
</evidence>
<dbReference type="AlphaFoldDB" id="A0A9X2DRQ7"/>
<evidence type="ECO:0000256" key="1">
    <source>
        <dbReference type="ARBA" id="ARBA00022679"/>
    </source>
</evidence>
<dbReference type="InterPro" id="IPR044855">
    <property type="entry name" value="CoA-Trfase_III_dom3_sf"/>
</dbReference>